<dbReference type="PANTHER" id="PTHR33164">
    <property type="entry name" value="TRANSCRIPTIONAL REGULATOR, MARR FAMILY"/>
    <property type="match status" value="1"/>
</dbReference>
<dbReference type="EMBL" id="CP143423">
    <property type="protein sequence ID" value="WVX51332.1"/>
    <property type="molecule type" value="Genomic_DNA"/>
</dbReference>
<keyword evidence="6" id="KW-1185">Reference proteome</keyword>
<evidence type="ECO:0000256" key="3">
    <source>
        <dbReference type="ARBA" id="ARBA00023163"/>
    </source>
</evidence>
<dbReference type="RefSeq" id="WP_316247393.1">
    <property type="nucleotide sequence ID" value="NZ_CP143423.1"/>
</dbReference>
<evidence type="ECO:0000256" key="2">
    <source>
        <dbReference type="ARBA" id="ARBA00023125"/>
    </source>
</evidence>
<keyword evidence="3" id="KW-0804">Transcription</keyword>
<evidence type="ECO:0000256" key="1">
    <source>
        <dbReference type="ARBA" id="ARBA00023015"/>
    </source>
</evidence>
<dbReference type="InterPro" id="IPR023187">
    <property type="entry name" value="Tscrpt_reg_MarR-type_CS"/>
</dbReference>
<evidence type="ECO:0000313" key="6">
    <source>
        <dbReference type="Proteomes" id="UP001318682"/>
    </source>
</evidence>
<dbReference type="InterPro" id="IPR000835">
    <property type="entry name" value="HTH_MarR-typ"/>
</dbReference>
<dbReference type="PRINTS" id="PR00598">
    <property type="entry name" value="HTHMARR"/>
</dbReference>
<sequence>MIDANEIPSDLSKDRLRVWLRMLKVTRMIEAELRERMRQTWDITLPRFDVMAALRRAQDGMKMSDLSGELRVSNGNVTGIVDRLEADGLVARQSVKGDRRAMHVLLTPTGRAMFDEMAAVHELWVDELFSPIGAQGLNTVHTRLGRISDKLEGDA</sequence>
<dbReference type="SMART" id="SM00347">
    <property type="entry name" value="HTH_MARR"/>
    <property type="match status" value="1"/>
</dbReference>
<dbReference type="PROSITE" id="PS50995">
    <property type="entry name" value="HTH_MARR_2"/>
    <property type="match status" value="1"/>
</dbReference>
<dbReference type="Pfam" id="PF01047">
    <property type="entry name" value="MarR"/>
    <property type="match status" value="1"/>
</dbReference>
<dbReference type="InterPro" id="IPR036390">
    <property type="entry name" value="WH_DNA-bd_sf"/>
</dbReference>
<dbReference type="Gene3D" id="1.10.10.10">
    <property type="entry name" value="Winged helix-like DNA-binding domain superfamily/Winged helix DNA-binding domain"/>
    <property type="match status" value="1"/>
</dbReference>
<dbReference type="SUPFAM" id="SSF46785">
    <property type="entry name" value="Winged helix' DNA-binding domain"/>
    <property type="match status" value="1"/>
</dbReference>
<proteinExistence type="predicted"/>
<protein>
    <recommendedName>
        <fullName evidence="4">HTH marR-type domain-containing protein</fullName>
    </recommendedName>
</protein>
<accession>A0ABZ2BZR4</accession>
<dbReference type="InterPro" id="IPR039422">
    <property type="entry name" value="MarR/SlyA-like"/>
</dbReference>
<gene>
    <name evidence="5" type="ORF">ROLI_044330</name>
</gene>
<keyword evidence="2" id="KW-0238">DNA-binding</keyword>
<dbReference type="InterPro" id="IPR036388">
    <property type="entry name" value="WH-like_DNA-bd_sf"/>
</dbReference>
<dbReference type="PROSITE" id="PS01117">
    <property type="entry name" value="HTH_MARR_1"/>
    <property type="match status" value="1"/>
</dbReference>
<evidence type="ECO:0000313" key="5">
    <source>
        <dbReference type="EMBL" id="WVX51332.1"/>
    </source>
</evidence>
<feature type="domain" description="HTH marR-type" evidence="4">
    <location>
        <begin position="15"/>
        <end position="149"/>
    </location>
</feature>
<name>A0ABZ2BZR4_9RHOB</name>
<reference evidence="6" key="1">
    <citation type="submission" date="2024-01" db="EMBL/GenBank/DDBJ databases">
        <title>Roseobacter fucihabitans sp. nov., isolated from the brown alga Fucus spiralis.</title>
        <authorList>
            <person name="Hahnke S."/>
            <person name="Berger M."/>
            <person name="Schlingloff A."/>
            <person name="Athale I."/>
            <person name="Neumann-Schaal M."/>
            <person name="Adenaya A."/>
            <person name="Poehlein A."/>
            <person name="Daniel R."/>
            <person name="Pertersen J."/>
            <person name="Brinkhoff T."/>
        </authorList>
    </citation>
    <scope>NUCLEOTIDE SEQUENCE [LARGE SCALE GENOMIC DNA]</scope>
    <source>
        <strain evidence="6">B14</strain>
    </source>
</reference>
<dbReference type="PANTHER" id="PTHR33164:SF43">
    <property type="entry name" value="HTH-TYPE TRANSCRIPTIONAL REPRESSOR YETL"/>
    <property type="match status" value="1"/>
</dbReference>
<keyword evidence="1" id="KW-0805">Transcription regulation</keyword>
<evidence type="ECO:0000259" key="4">
    <source>
        <dbReference type="PROSITE" id="PS50995"/>
    </source>
</evidence>
<dbReference type="Proteomes" id="UP001318682">
    <property type="component" value="Chromosome"/>
</dbReference>
<organism evidence="5 6">
    <name type="scientific">Roseobacter fucihabitans</name>
    <dbReference type="NCBI Taxonomy" id="1537242"/>
    <lineage>
        <taxon>Bacteria</taxon>
        <taxon>Pseudomonadati</taxon>
        <taxon>Pseudomonadota</taxon>
        <taxon>Alphaproteobacteria</taxon>
        <taxon>Rhodobacterales</taxon>
        <taxon>Roseobacteraceae</taxon>
        <taxon>Roseobacter</taxon>
    </lineage>
</organism>